<dbReference type="InterPro" id="IPR036291">
    <property type="entry name" value="NAD(P)-bd_dom_sf"/>
</dbReference>
<protein>
    <submittedName>
        <fullName evidence="3">Uncharacterized protein</fullName>
    </submittedName>
</protein>
<gene>
    <name evidence="3" type="ORF">Poli38472_005415</name>
</gene>
<evidence type="ECO:0000313" key="4">
    <source>
        <dbReference type="Proteomes" id="UP000794436"/>
    </source>
</evidence>
<dbReference type="PANTHER" id="PTHR43157">
    <property type="entry name" value="PHOSPHATIDYLINOSITOL-GLYCAN BIOSYNTHESIS CLASS F PROTEIN-RELATED"/>
    <property type="match status" value="1"/>
</dbReference>
<dbReference type="OrthoDB" id="47007at2759"/>
<dbReference type="GO" id="GO:0016491">
    <property type="term" value="F:oxidoreductase activity"/>
    <property type="evidence" value="ECO:0007669"/>
    <property type="project" value="UniProtKB-KW"/>
</dbReference>
<keyword evidence="1" id="KW-0560">Oxidoreductase</keyword>
<reference evidence="3" key="1">
    <citation type="submission" date="2019-03" db="EMBL/GenBank/DDBJ databases">
        <title>Long read genome sequence of the mycoparasitic Pythium oligandrum ATCC 38472 isolated from sugarbeet rhizosphere.</title>
        <authorList>
            <person name="Gaulin E."/>
        </authorList>
    </citation>
    <scope>NUCLEOTIDE SEQUENCE</scope>
    <source>
        <strain evidence="3">ATCC 38472_TT</strain>
    </source>
</reference>
<accession>A0A8K1CGA1</accession>
<keyword evidence="4" id="KW-1185">Reference proteome</keyword>
<dbReference type="Pfam" id="PF00106">
    <property type="entry name" value="adh_short"/>
    <property type="match status" value="1"/>
</dbReference>
<dbReference type="Proteomes" id="UP000794436">
    <property type="component" value="Unassembled WGS sequence"/>
</dbReference>
<dbReference type="InterPro" id="IPR002347">
    <property type="entry name" value="SDR_fam"/>
</dbReference>
<dbReference type="EMBL" id="SPLM01000073">
    <property type="protein sequence ID" value="TMW62797.1"/>
    <property type="molecule type" value="Genomic_DNA"/>
</dbReference>
<dbReference type="PRINTS" id="PR00081">
    <property type="entry name" value="GDHRDH"/>
</dbReference>
<dbReference type="PANTHER" id="PTHR43157:SF31">
    <property type="entry name" value="PHOSPHATIDYLINOSITOL-GLYCAN BIOSYNTHESIS CLASS F PROTEIN"/>
    <property type="match status" value="1"/>
</dbReference>
<comment type="caution">
    <text evidence="3">The sequence shown here is derived from an EMBL/GenBank/DDBJ whole genome shotgun (WGS) entry which is preliminary data.</text>
</comment>
<evidence type="ECO:0000313" key="3">
    <source>
        <dbReference type="EMBL" id="TMW62797.1"/>
    </source>
</evidence>
<evidence type="ECO:0000256" key="2">
    <source>
        <dbReference type="RuleBase" id="RU000363"/>
    </source>
</evidence>
<organism evidence="3 4">
    <name type="scientific">Pythium oligandrum</name>
    <name type="common">Mycoparasitic fungus</name>
    <dbReference type="NCBI Taxonomy" id="41045"/>
    <lineage>
        <taxon>Eukaryota</taxon>
        <taxon>Sar</taxon>
        <taxon>Stramenopiles</taxon>
        <taxon>Oomycota</taxon>
        <taxon>Peronosporomycetes</taxon>
        <taxon>Pythiales</taxon>
        <taxon>Pythiaceae</taxon>
        <taxon>Pythium</taxon>
    </lineage>
</organism>
<sequence>MRAALDQQPSDEKGTVELILVDMGSLTSVRGFAEEAHRRYDRLDLLINNAGVAFPPQPLSADGYETHFAVNHLSHFFLTTLLFDLLKKSPAARVVNVSSLAHKRSQMNFETIVAESGYAWGRYGQSKLANLLFTYELSRRLEAAHISNVLSAAAHPGVTYTPIADKMVESIFPKFIHGMLKRVISWLPLQSSAMGALPTLYAATAEDVRNGEYFGPARFAGHFGHPVRETSQPQSHSKEEAQQLWQLGEELTKLSFHVS</sequence>
<dbReference type="AlphaFoldDB" id="A0A8K1CGA1"/>
<dbReference type="SUPFAM" id="SSF51735">
    <property type="entry name" value="NAD(P)-binding Rossmann-fold domains"/>
    <property type="match status" value="1"/>
</dbReference>
<name>A0A8K1CGA1_PYTOL</name>
<proteinExistence type="inferred from homology"/>
<dbReference type="PRINTS" id="PR00080">
    <property type="entry name" value="SDRFAMILY"/>
</dbReference>
<comment type="similarity">
    <text evidence="2">Belongs to the short-chain dehydrogenases/reductases (SDR) family.</text>
</comment>
<evidence type="ECO:0000256" key="1">
    <source>
        <dbReference type="ARBA" id="ARBA00023002"/>
    </source>
</evidence>
<dbReference type="Gene3D" id="3.40.50.720">
    <property type="entry name" value="NAD(P)-binding Rossmann-like Domain"/>
    <property type="match status" value="1"/>
</dbReference>